<dbReference type="EMBL" id="JAPEUY010000002">
    <property type="protein sequence ID" value="KAJ4375992.1"/>
    <property type="molecule type" value="Genomic_DNA"/>
</dbReference>
<dbReference type="SUPFAM" id="SSF54695">
    <property type="entry name" value="POZ domain"/>
    <property type="match status" value="1"/>
</dbReference>
<gene>
    <name evidence="2" type="ORF">N0V83_001272</name>
</gene>
<organism evidence="2 3">
    <name type="scientific">Neocucurbitaria cava</name>
    <dbReference type="NCBI Taxonomy" id="798079"/>
    <lineage>
        <taxon>Eukaryota</taxon>
        <taxon>Fungi</taxon>
        <taxon>Dikarya</taxon>
        <taxon>Ascomycota</taxon>
        <taxon>Pezizomycotina</taxon>
        <taxon>Dothideomycetes</taxon>
        <taxon>Pleosporomycetidae</taxon>
        <taxon>Pleosporales</taxon>
        <taxon>Pleosporineae</taxon>
        <taxon>Cucurbitariaceae</taxon>
        <taxon>Neocucurbitaria</taxon>
    </lineage>
</organism>
<proteinExistence type="predicted"/>
<dbReference type="InterPro" id="IPR011333">
    <property type="entry name" value="SKP1/BTB/POZ_sf"/>
</dbReference>
<sequence>MVLLSKSSWFVQQIKGTTAISRNSFEVFHEGLSSSCLAHFKHPHIKACGDHEVGTPCLLENYLNDMFHFCYLDEYPPRTRGWEKTDAKGLCLSHIFMYMLGLHFGVKSLLERCVDGFTSTITSLDGKEKPIAHFINIIFELPDLKADDPLLMAARSQTKILVRGELGPIHSQFTSQIWDHRFTKAMPNPIKDYLTTELGLDKLDSAGPDLSNLGASTLDAKCARCASAFDIKESKAEPKQYLMAIGIYTTSLFFDFTFTRPDGEKIPVHIVILAAKSPIFKYFFESGEGLVSLTRLFQRSRITQPASQHADLLDLLDGEQQFLNDEDANDAHNTLLRDAVAEIIQFCYLGVLGKPGGDNNSSGDFKVDVLDLLVIHALAAYFEMADLVSLVETKFKNVFAAYCNGTSEDDVNKALQLCSSPEVLRQRHIQGRTLDLFVESTSGMVQQQMLRIKRVL</sequence>
<dbReference type="Gene3D" id="3.30.710.10">
    <property type="entry name" value="Potassium Channel Kv1.1, Chain A"/>
    <property type="match status" value="1"/>
</dbReference>
<protein>
    <recommendedName>
        <fullName evidence="1">BTB domain-containing protein</fullName>
    </recommendedName>
</protein>
<dbReference type="Proteomes" id="UP001140560">
    <property type="component" value="Unassembled WGS sequence"/>
</dbReference>
<keyword evidence="3" id="KW-1185">Reference proteome</keyword>
<name>A0A9W8YF98_9PLEO</name>
<evidence type="ECO:0000313" key="2">
    <source>
        <dbReference type="EMBL" id="KAJ4375992.1"/>
    </source>
</evidence>
<dbReference type="InterPro" id="IPR000210">
    <property type="entry name" value="BTB/POZ_dom"/>
</dbReference>
<accession>A0A9W8YF98</accession>
<dbReference type="AlphaFoldDB" id="A0A9W8YF98"/>
<comment type="caution">
    <text evidence="2">The sequence shown here is derived from an EMBL/GenBank/DDBJ whole genome shotgun (WGS) entry which is preliminary data.</text>
</comment>
<dbReference type="OrthoDB" id="3796768at2759"/>
<evidence type="ECO:0000313" key="3">
    <source>
        <dbReference type="Proteomes" id="UP001140560"/>
    </source>
</evidence>
<dbReference type="PROSITE" id="PS50097">
    <property type="entry name" value="BTB"/>
    <property type="match status" value="1"/>
</dbReference>
<reference evidence="2" key="1">
    <citation type="submission" date="2022-10" db="EMBL/GenBank/DDBJ databases">
        <title>Tapping the CABI collections for fungal endophytes: first genome assemblies for Collariella, Neodidymelliopsis, Ascochyta clinopodiicola, Didymella pomorum, Didymosphaeria variabile, Neocosmospora piperis and Neocucurbitaria cava.</title>
        <authorList>
            <person name="Hill R."/>
        </authorList>
    </citation>
    <scope>NUCLEOTIDE SEQUENCE</scope>
    <source>
        <strain evidence="2">IMI 356814</strain>
    </source>
</reference>
<evidence type="ECO:0000259" key="1">
    <source>
        <dbReference type="PROSITE" id="PS50097"/>
    </source>
</evidence>
<feature type="domain" description="BTB" evidence="1">
    <location>
        <begin position="254"/>
        <end position="286"/>
    </location>
</feature>